<evidence type="ECO:0000256" key="2">
    <source>
        <dbReference type="ARBA" id="ARBA00022598"/>
    </source>
</evidence>
<gene>
    <name evidence="8" type="primary">purA</name>
    <name evidence="11" type="ORF">O1D97_16050</name>
</gene>
<feature type="binding site" evidence="8">
    <location>
        <begin position="415"/>
        <end position="417"/>
    </location>
    <ligand>
        <name>GTP</name>
        <dbReference type="ChEBI" id="CHEBI:37565"/>
    </ligand>
</feature>
<evidence type="ECO:0000313" key="11">
    <source>
        <dbReference type="EMBL" id="MCZ2723085.1"/>
    </source>
</evidence>
<dbReference type="PANTHER" id="PTHR11846">
    <property type="entry name" value="ADENYLOSUCCINATE SYNTHETASE"/>
    <property type="match status" value="1"/>
</dbReference>
<feature type="binding site" evidence="8">
    <location>
        <begin position="300"/>
        <end position="306"/>
    </location>
    <ligand>
        <name>substrate</name>
    </ligand>
</feature>
<keyword evidence="5 8" id="KW-0658">Purine biosynthesis</keyword>
<feature type="active site" description="Proton acceptor" evidence="8">
    <location>
        <position position="14"/>
    </location>
</feature>
<dbReference type="SUPFAM" id="SSF52540">
    <property type="entry name" value="P-loop containing nucleoside triphosphate hydrolases"/>
    <property type="match status" value="1"/>
</dbReference>
<dbReference type="CDD" id="cd03108">
    <property type="entry name" value="AdSS"/>
    <property type="match status" value="1"/>
</dbReference>
<dbReference type="NCBIfam" id="NF002223">
    <property type="entry name" value="PRK01117.1"/>
    <property type="match status" value="1"/>
</dbReference>
<feature type="binding site" description="in other chain" evidence="8">
    <location>
        <position position="225"/>
    </location>
    <ligand>
        <name>IMP</name>
        <dbReference type="ChEBI" id="CHEBI:58053"/>
        <note>ligand shared between dimeric partners</note>
    </ligand>
</feature>
<dbReference type="Pfam" id="PF00709">
    <property type="entry name" value="Adenylsucc_synt"/>
    <property type="match status" value="1"/>
</dbReference>
<comment type="catalytic activity">
    <reaction evidence="8 10">
        <text>IMP + L-aspartate + GTP = N(6)-(1,2-dicarboxyethyl)-AMP + GDP + phosphate + 2 H(+)</text>
        <dbReference type="Rhea" id="RHEA:15753"/>
        <dbReference type="ChEBI" id="CHEBI:15378"/>
        <dbReference type="ChEBI" id="CHEBI:29991"/>
        <dbReference type="ChEBI" id="CHEBI:37565"/>
        <dbReference type="ChEBI" id="CHEBI:43474"/>
        <dbReference type="ChEBI" id="CHEBI:57567"/>
        <dbReference type="ChEBI" id="CHEBI:58053"/>
        <dbReference type="ChEBI" id="CHEBI:58189"/>
        <dbReference type="EC" id="6.3.4.4"/>
    </reaction>
</comment>
<comment type="similarity">
    <text evidence="8 10">Belongs to the adenylosuccinate synthetase family.</text>
</comment>
<keyword evidence="2 8" id="KW-0436">Ligase</keyword>
<dbReference type="GO" id="GO:0004019">
    <property type="term" value="F:adenylosuccinate synthase activity"/>
    <property type="evidence" value="ECO:0007669"/>
    <property type="project" value="UniProtKB-EC"/>
</dbReference>
<evidence type="ECO:0000313" key="12">
    <source>
        <dbReference type="Proteomes" id="UP001149719"/>
    </source>
</evidence>
<dbReference type="RefSeq" id="WP_269127176.1">
    <property type="nucleotide sequence ID" value="NZ_JAPUBN010000019.1"/>
</dbReference>
<comment type="subunit">
    <text evidence="1 8">Homodimer.</text>
</comment>
<evidence type="ECO:0000256" key="7">
    <source>
        <dbReference type="ARBA" id="ARBA00023134"/>
    </source>
</evidence>
<feature type="binding site" description="in other chain" evidence="8">
    <location>
        <position position="130"/>
    </location>
    <ligand>
        <name>IMP</name>
        <dbReference type="ChEBI" id="CHEBI:58053"/>
        <note>ligand shared between dimeric partners</note>
    </ligand>
</feature>
<evidence type="ECO:0000256" key="5">
    <source>
        <dbReference type="ARBA" id="ARBA00022755"/>
    </source>
</evidence>
<accession>A0ABT4JXG4</accession>
<dbReference type="Gene3D" id="3.40.440.10">
    <property type="entry name" value="Adenylosuccinate Synthetase, subunit A, domain 1"/>
    <property type="match status" value="1"/>
</dbReference>
<evidence type="ECO:0000256" key="9">
    <source>
        <dbReference type="PROSITE-ProRule" id="PRU10134"/>
    </source>
</evidence>
<reference evidence="11" key="1">
    <citation type="submission" date="2022-12" db="EMBL/GenBank/DDBJ databases">
        <title>Marinomonas 15G1-11 sp. nov, isolated from marine algae.</title>
        <authorList>
            <person name="Butt M."/>
            <person name="Choi D.G."/>
            <person name="Kim J.M."/>
            <person name="Lee J.K."/>
            <person name="Baek J.H."/>
            <person name="Jeon C.O."/>
        </authorList>
    </citation>
    <scope>NUCLEOTIDE SEQUENCE</scope>
    <source>
        <strain evidence="11">15G1-11</strain>
    </source>
</reference>
<feature type="binding site" evidence="8">
    <location>
        <position position="144"/>
    </location>
    <ligand>
        <name>IMP</name>
        <dbReference type="ChEBI" id="CHEBI:58053"/>
        <note>ligand shared between dimeric partners</note>
    </ligand>
</feature>
<comment type="pathway">
    <text evidence="8 10">Purine metabolism; AMP biosynthesis via de novo pathway; AMP from IMP: step 1/2.</text>
</comment>
<feature type="binding site" description="in other chain" evidence="8">
    <location>
        <begin position="39"/>
        <end position="42"/>
    </location>
    <ligand>
        <name>IMP</name>
        <dbReference type="ChEBI" id="CHEBI:58053"/>
        <note>ligand shared between dimeric partners</note>
    </ligand>
</feature>
<proteinExistence type="inferred from homology"/>
<feature type="binding site" evidence="8">
    <location>
        <position position="14"/>
    </location>
    <ligand>
        <name>Mg(2+)</name>
        <dbReference type="ChEBI" id="CHEBI:18420"/>
    </ligand>
</feature>
<evidence type="ECO:0000256" key="1">
    <source>
        <dbReference type="ARBA" id="ARBA00011738"/>
    </source>
</evidence>
<dbReference type="NCBIfam" id="TIGR00184">
    <property type="entry name" value="purA"/>
    <property type="match status" value="1"/>
</dbReference>
<sequence length="432" mass="46823">MGKNVVILGTQWGDEGKGKVVDLLTEEVAAVVRFQGGHNAGHTLVIDGKKTVLHLIPSGILRDKVQCIIGNGVVLSPAALLKEVNELLEQGIPAVERLKISPACPLILPYHIAMDQAREIAKGAKKIGTTGRGIGPAYEDKVARRAIRVADLLDPVRFAEKLKEVLSYYNFMLKNYYHVDEISYDDVYEEGLKMAEFLRPMVTDTISLLHDLRRSGANIMFEGAQGSLLDVDHGTYPYVTSSNTTAGGAPTGTGFGPLYFDYVLGITKAYTTRVGSGPFPTELFDGDGEMLAARGHEFGATTGRARRCGWFDAVALRHAVQINSVSGMCLTKLDVLDGFKTIKVCVSYADDQGNAVAGSLVDSEGYEAARPVYVELPGWSESTVGAPDFASLPKNAQDYIRFLEEQVGVPVDIISTGPDRVETIVLKDPFKH</sequence>
<comment type="function">
    <text evidence="8">Plays an important role in the de novo pathway of purine nucleotide biosynthesis. Catalyzes the first committed step in the biosynthesis of AMP from IMP.</text>
</comment>
<dbReference type="Gene3D" id="3.90.170.10">
    <property type="entry name" value="Adenylosuccinate Synthetase, subunit A, domain 3"/>
    <property type="match status" value="1"/>
</dbReference>
<feature type="binding site" evidence="8">
    <location>
        <begin position="332"/>
        <end position="334"/>
    </location>
    <ligand>
        <name>GTP</name>
        <dbReference type="ChEBI" id="CHEBI:37565"/>
    </ligand>
</feature>
<feature type="binding site" evidence="8">
    <location>
        <position position="306"/>
    </location>
    <ligand>
        <name>GTP</name>
        <dbReference type="ChEBI" id="CHEBI:37565"/>
    </ligand>
</feature>
<dbReference type="Proteomes" id="UP001149719">
    <property type="component" value="Unassembled WGS sequence"/>
</dbReference>
<evidence type="ECO:0000256" key="10">
    <source>
        <dbReference type="RuleBase" id="RU000520"/>
    </source>
</evidence>
<keyword evidence="6 8" id="KW-0460">Magnesium</keyword>
<dbReference type="PANTHER" id="PTHR11846:SF0">
    <property type="entry name" value="ADENYLOSUCCINATE SYNTHETASE"/>
    <property type="match status" value="1"/>
</dbReference>
<evidence type="ECO:0000256" key="6">
    <source>
        <dbReference type="ARBA" id="ARBA00022842"/>
    </source>
</evidence>
<dbReference type="HAMAP" id="MF_00011">
    <property type="entry name" value="Adenylosucc_synth"/>
    <property type="match status" value="1"/>
</dbReference>
<dbReference type="InterPro" id="IPR027417">
    <property type="entry name" value="P-loop_NTPase"/>
</dbReference>
<feature type="binding site" evidence="8">
    <location>
        <begin position="13"/>
        <end position="19"/>
    </location>
    <ligand>
        <name>GTP</name>
        <dbReference type="ChEBI" id="CHEBI:37565"/>
    </ligand>
</feature>
<dbReference type="InterPro" id="IPR001114">
    <property type="entry name" value="Adenylosuccinate_synthetase"/>
</dbReference>
<feature type="binding site" evidence="8">
    <location>
        <begin position="41"/>
        <end position="43"/>
    </location>
    <ligand>
        <name>GTP</name>
        <dbReference type="ChEBI" id="CHEBI:37565"/>
    </ligand>
</feature>
<dbReference type="SMART" id="SM00788">
    <property type="entry name" value="Adenylsucc_synt"/>
    <property type="match status" value="1"/>
</dbReference>
<feature type="active site" evidence="9">
    <location>
        <position position="141"/>
    </location>
</feature>
<feature type="binding site" description="in other chain" evidence="8">
    <location>
        <position position="304"/>
    </location>
    <ligand>
        <name>IMP</name>
        <dbReference type="ChEBI" id="CHEBI:58053"/>
        <note>ligand shared between dimeric partners</note>
    </ligand>
</feature>
<dbReference type="Gene3D" id="1.10.300.10">
    <property type="entry name" value="Adenylosuccinate Synthetase, subunit A, domain 2"/>
    <property type="match status" value="1"/>
</dbReference>
<keyword evidence="12" id="KW-1185">Reference proteome</keyword>
<feature type="binding site" description="in other chain" evidence="8">
    <location>
        <begin position="14"/>
        <end position="17"/>
    </location>
    <ligand>
        <name>IMP</name>
        <dbReference type="ChEBI" id="CHEBI:58053"/>
        <note>ligand shared between dimeric partners</note>
    </ligand>
</feature>
<comment type="subcellular location">
    <subcellularLocation>
        <location evidence="8">Cytoplasm</location>
    </subcellularLocation>
</comment>
<dbReference type="InterPro" id="IPR018220">
    <property type="entry name" value="Adenylosuccin_syn_GTP-bd"/>
</dbReference>
<name>A0ABT4JXG4_9GAMM</name>
<dbReference type="EMBL" id="JAPUBN010000019">
    <property type="protein sequence ID" value="MCZ2723085.1"/>
    <property type="molecule type" value="Genomic_DNA"/>
</dbReference>
<dbReference type="PROSITE" id="PS01266">
    <property type="entry name" value="ADENYLOSUCCIN_SYN_1"/>
    <property type="match status" value="1"/>
</dbReference>
<comment type="caution">
    <text evidence="11">The sequence shown here is derived from an EMBL/GenBank/DDBJ whole genome shotgun (WGS) entry which is preliminary data.</text>
</comment>
<protein>
    <recommendedName>
        <fullName evidence="8 10">Adenylosuccinate synthetase</fullName>
        <shortName evidence="8">AMPSase</shortName>
        <shortName evidence="8">AdSS</shortName>
        <ecNumber evidence="8 10">6.3.4.4</ecNumber>
    </recommendedName>
    <alternativeName>
        <fullName evidence="8">IMP--aspartate ligase</fullName>
    </alternativeName>
</protein>
<dbReference type="PROSITE" id="PS00513">
    <property type="entry name" value="ADENYLOSUCCIN_SYN_2"/>
    <property type="match status" value="1"/>
</dbReference>
<feature type="binding site" evidence="8">
    <location>
        <position position="41"/>
    </location>
    <ligand>
        <name>Mg(2+)</name>
        <dbReference type="ChEBI" id="CHEBI:18420"/>
    </ligand>
</feature>
<dbReference type="InterPro" id="IPR042109">
    <property type="entry name" value="Adenylosuccinate_synth_dom1"/>
</dbReference>
<evidence type="ECO:0000256" key="8">
    <source>
        <dbReference type="HAMAP-Rule" id="MF_00011"/>
    </source>
</evidence>
<keyword evidence="3 8" id="KW-0479">Metal-binding</keyword>
<keyword evidence="4 8" id="KW-0547">Nucleotide-binding</keyword>
<dbReference type="InterPro" id="IPR042111">
    <property type="entry name" value="Adenylosuccinate_synth_dom3"/>
</dbReference>
<feature type="binding site" description="in other chain" evidence="8">
    <location>
        <position position="240"/>
    </location>
    <ligand>
        <name>IMP</name>
        <dbReference type="ChEBI" id="CHEBI:58053"/>
        <note>ligand shared between dimeric partners</note>
    </ligand>
</feature>
<dbReference type="InterPro" id="IPR042110">
    <property type="entry name" value="Adenylosuccinate_synth_dom2"/>
</dbReference>
<organism evidence="11 12">
    <name type="scientific">Marinomonas phaeophyticola</name>
    <dbReference type="NCBI Taxonomy" id="3004091"/>
    <lineage>
        <taxon>Bacteria</taxon>
        <taxon>Pseudomonadati</taxon>
        <taxon>Pseudomonadota</taxon>
        <taxon>Gammaproteobacteria</taxon>
        <taxon>Oceanospirillales</taxon>
        <taxon>Oceanospirillaceae</taxon>
        <taxon>Marinomonas</taxon>
    </lineage>
</organism>
<keyword evidence="7 8" id="KW-0342">GTP-binding</keyword>
<evidence type="ECO:0000256" key="3">
    <source>
        <dbReference type="ARBA" id="ARBA00022723"/>
    </source>
</evidence>
<comment type="cofactor">
    <cofactor evidence="8">
        <name>Mg(2+)</name>
        <dbReference type="ChEBI" id="CHEBI:18420"/>
    </cofactor>
    <text evidence="8">Binds 1 Mg(2+) ion per subunit.</text>
</comment>
<keyword evidence="8" id="KW-0963">Cytoplasm</keyword>
<dbReference type="EC" id="6.3.4.4" evidence="8 10"/>
<feature type="active site" description="Proton donor" evidence="8">
    <location>
        <position position="42"/>
    </location>
</feature>
<dbReference type="InterPro" id="IPR033128">
    <property type="entry name" value="Adenylosuccin_syn_Lys_AS"/>
</dbReference>
<evidence type="ECO:0000256" key="4">
    <source>
        <dbReference type="ARBA" id="ARBA00022741"/>
    </source>
</evidence>